<sequence length="208" mass="23662">MIAKQPDPSWLVNVELNVGEPTYLNAAEMIYGEDAEHWWKELGDLLYGRPGWYCEITNSDTGMEMMWSFGALRASLFNISFDGDRDYALFDWEADSTERFSTINELRAWLDVNEERHTDHPRNLHDLVAASDWSVLKTVGFDIDVIFDGETWIATVRRLPVTMSTADSLSNVVSRARDAITHVFDAPPEVAQDIQVRVHLDHTAAAML</sequence>
<dbReference type="EMBL" id="JACHDO010000001">
    <property type="protein sequence ID" value="MBB5492318.1"/>
    <property type="molecule type" value="Genomic_DNA"/>
</dbReference>
<name>A0A840WQC5_9ACTN</name>
<dbReference type="SUPFAM" id="SSF143100">
    <property type="entry name" value="TTHA1013/TTHA0281-like"/>
    <property type="match status" value="1"/>
</dbReference>
<dbReference type="InterPro" id="IPR035069">
    <property type="entry name" value="TTHA1013/TTHA0281-like"/>
</dbReference>
<reference evidence="1 2" key="1">
    <citation type="submission" date="2020-08" db="EMBL/GenBank/DDBJ databases">
        <title>Sequencing the genomes of 1000 actinobacteria strains.</title>
        <authorList>
            <person name="Klenk H.-P."/>
        </authorList>
    </citation>
    <scope>NUCLEOTIDE SEQUENCE [LARGE SCALE GENOMIC DNA]</scope>
    <source>
        <strain evidence="1 2">DSM 44598</strain>
    </source>
</reference>
<dbReference type="RefSeq" id="WP_184365808.1">
    <property type="nucleotide sequence ID" value="NZ_BAAAKM010000168.1"/>
</dbReference>
<protein>
    <submittedName>
        <fullName evidence="1">Uncharacterized protein</fullName>
    </submittedName>
</protein>
<dbReference type="Proteomes" id="UP000579647">
    <property type="component" value="Unassembled WGS sequence"/>
</dbReference>
<evidence type="ECO:0000313" key="2">
    <source>
        <dbReference type="Proteomes" id="UP000579647"/>
    </source>
</evidence>
<organism evidence="1 2">
    <name type="scientific">Nocardiopsis metallicus</name>
    <dbReference type="NCBI Taxonomy" id="179819"/>
    <lineage>
        <taxon>Bacteria</taxon>
        <taxon>Bacillati</taxon>
        <taxon>Actinomycetota</taxon>
        <taxon>Actinomycetes</taxon>
        <taxon>Streptosporangiales</taxon>
        <taxon>Nocardiopsidaceae</taxon>
        <taxon>Nocardiopsis</taxon>
    </lineage>
</organism>
<accession>A0A840WQC5</accession>
<proteinExistence type="predicted"/>
<dbReference type="AlphaFoldDB" id="A0A840WQC5"/>
<keyword evidence="2" id="KW-1185">Reference proteome</keyword>
<gene>
    <name evidence="1" type="ORF">HNR07_003455</name>
</gene>
<comment type="caution">
    <text evidence="1">The sequence shown here is derived from an EMBL/GenBank/DDBJ whole genome shotgun (WGS) entry which is preliminary data.</text>
</comment>
<evidence type="ECO:0000313" key="1">
    <source>
        <dbReference type="EMBL" id="MBB5492318.1"/>
    </source>
</evidence>